<keyword evidence="5" id="KW-0456">Lyase</keyword>
<comment type="function">
    <text evidence="5">Catalyzes the cleavage of L-allo-threonine and L-threonine to glycine and acetaldehyde.</text>
</comment>
<dbReference type="PIRSF" id="PIRSF038940">
    <property type="entry name" value="Low_specificity_LTA"/>
    <property type="match status" value="1"/>
</dbReference>
<evidence type="ECO:0000256" key="1">
    <source>
        <dbReference type="ARBA" id="ARBA00001933"/>
    </source>
</evidence>
<keyword evidence="4 5" id="KW-0663">Pyridoxal phosphate</keyword>
<sequence length="350" mass="37212">MWFTSDNAGPAAPEVMAAVQAANEGFAWSYGEDALMAEVEAQIRDQFEAPDAKVYLVATGSAANSISLACLTPPWGAIYCHPLAHVEIDECGGPEFYTGGAKLVLVDGQDGKMDPDALALKLAAARVPDVHHVQKSTLSLTNVTEMGTLYTPAELGRLTSLAKDAGLRVHLDGARFSNAVAALGCSPAELSWKAGVDMLSFGGTKNGCMGVEAVVLFDPDLAWEFELRRKRGAHLFSKHRFLSAQMAAYLKDGLWLDLAARANRAAARLAAGLGAMEDVTLLAPVEANMIFLHLSEARNAAAEAGGVTYYSWPDLTRTPDEKAAPLAARLVCDWSKTDAEIDRTLAAFAG</sequence>
<evidence type="ECO:0000256" key="3">
    <source>
        <dbReference type="ARBA" id="ARBA00011881"/>
    </source>
</evidence>
<dbReference type="PANTHER" id="PTHR48097">
    <property type="entry name" value="L-THREONINE ALDOLASE-RELATED"/>
    <property type="match status" value="1"/>
</dbReference>
<dbReference type="RefSeq" id="WP_160851413.1">
    <property type="nucleotide sequence ID" value="NZ_WUWG01000001.1"/>
</dbReference>
<dbReference type="Gene3D" id="3.40.640.10">
    <property type="entry name" value="Type I PLP-dependent aspartate aminotransferase-like (Major domain)"/>
    <property type="match status" value="1"/>
</dbReference>
<dbReference type="Gene3D" id="3.90.1150.10">
    <property type="entry name" value="Aspartate Aminotransferase, domain 1"/>
    <property type="match status" value="1"/>
</dbReference>
<keyword evidence="8" id="KW-1185">Reference proteome</keyword>
<evidence type="ECO:0000256" key="5">
    <source>
        <dbReference type="PIRNR" id="PIRNR038940"/>
    </source>
</evidence>
<comment type="similarity">
    <text evidence="2 5">Belongs to the threonine aldolase family.</text>
</comment>
<dbReference type="InterPro" id="IPR015422">
    <property type="entry name" value="PyrdxlP-dep_Trfase_small"/>
</dbReference>
<dbReference type="GO" id="GO:0004793">
    <property type="term" value="F:threonine aldolase activity"/>
    <property type="evidence" value="ECO:0007669"/>
    <property type="project" value="UniProtKB-UniRule"/>
</dbReference>
<comment type="catalytic activity">
    <reaction evidence="5">
        <text>L-allo-threonine = acetaldehyde + glycine</text>
        <dbReference type="Rhea" id="RHEA:26209"/>
        <dbReference type="ChEBI" id="CHEBI:15343"/>
        <dbReference type="ChEBI" id="CHEBI:57305"/>
        <dbReference type="ChEBI" id="CHEBI:58585"/>
        <dbReference type="EC" id="4.1.2.48"/>
    </reaction>
</comment>
<comment type="catalytic activity">
    <reaction evidence="5">
        <text>L-threonine = acetaldehyde + glycine</text>
        <dbReference type="Rhea" id="RHEA:19625"/>
        <dbReference type="ChEBI" id="CHEBI:15343"/>
        <dbReference type="ChEBI" id="CHEBI:57305"/>
        <dbReference type="ChEBI" id="CHEBI:57926"/>
        <dbReference type="EC" id="4.1.2.48"/>
    </reaction>
</comment>
<dbReference type="AlphaFoldDB" id="A0A6B0TR67"/>
<comment type="subunit">
    <text evidence="3">Homotetramer.</text>
</comment>
<dbReference type="InterPro" id="IPR026273">
    <property type="entry name" value="Low_specificity_L-TA_bact"/>
</dbReference>
<dbReference type="InterPro" id="IPR015421">
    <property type="entry name" value="PyrdxlP-dep_Trfase_major"/>
</dbReference>
<proteinExistence type="inferred from homology"/>
<dbReference type="GO" id="GO:0006567">
    <property type="term" value="P:L-threonine catabolic process"/>
    <property type="evidence" value="ECO:0007669"/>
    <property type="project" value="UniProtKB-UniRule"/>
</dbReference>
<evidence type="ECO:0000256" key="4">
    <source>
        <dbReference type="ARBA" id="ARBA00022898"/>
    </source>
</evidence>
<dbReference type="Pfam" id="PF01212">
    <property type="entry name" value="Beta_elim_lyase"/>
    <property type="match status" value="1"/>
</dbReference>
<feature type="domain" description="Aromatic amino acid beta-eliminating lyase/threonine aldolase" evidence="6">
    <location>
        <begin position="3"/>
        <end position="295"/>
    </location>
</feature>
<evidence type="ECO:0000256" key="2">
    <source>
        <dbReference type="ARBA" id="ARBA00006966"/>
    </source>
</evidence>
<reference evidence="7 8" key="1">
    <citation type="submission" date="2019-12" db="EMBL/GenBank/DDBJ databases">
        <title>Strain KN286 was isolated from seawater, which was collected from Caroline Seamount in the tropical western Pacific.</title>
        <authorList>
            <person name="Wang Q."/>
        </authorList>
    </citation>
    <scope>NUCLEOTIDE SEQUENCE [LARGE SCALE GENOMIC DNA]</scope>
    <source>
        <strain evidence="7 8">KN286</strain>
    </source>
</reference>
<accession>A0A6B0TR67</accession>
<comment type="cofactor">
    <cofactor evidence="1 5">
        <name>pyridoxal 5'-phosphate</name>
        <dbReference type="ChEBI" id="CHEBI:597326"/>
    </cofactor>
</comment>
<evidence type="ECO:0000313" key="8">
    <source>
        <dbReference type="Proteomes" id="UP000436016"/>
    </source>
</evidence>
<protein>
    <recommendedName>
        <fullName evidence="5">L-threonine aldolase</fullName>
        <ecNumber evidence="5">4.1.2.48</ecNumber>
    </recommendedName>
</protein>
<dbReference type="InterPro" id="IPR015424">
    <property type="entry name" value="PyrdxlP-dep_Trfase"/>
</dbReference>
<dbReference type="SUPFAM" id="SSF53383">
    <property type="entry name" value="PLP-dependent transferases"/>
    <property type="match status" value="1"/>
</dbReference>
<dbReference type="InterPro" id="IPR001597">
    <property type="entry name" value="ArAA_b-elim_lyase/Thr_aldolase"/>
</dbReference>
<dbReference type="Proteomes" id="UP000436016">
    <property type="component" value="Unassembled WGS sequence"/>
</dbReference>
<dbReference type="PANTHER" id="PTHR48097:SF5">
    <property type="entry name" value="LOW SPECIFICITY L-THREONINE ALDOLASE"/>
    <property type="match status" value="1"/>
</dbReference>
<dbReference type="EMBL" id="WUWG01000001">
    <property type="protein sequence ID" value="MXU64238.1"/>
    <property type="molecule type" value="Genomic_DNA"/>
</dbReference>
<gene>
    <name evidence="7" type="ORF">GSH16_02175</name>
</gene>
<comment type="caution">
    <text evidence="7">The sequence shown here is derived from an EMBL/GenBank/DDBJ whole genome shotgun (WGS) entry which is preliminary data.</text>
</comment>
<dbReference type="EC" id="4.1.2.48" evidence="5"/>
<organism evidence="7 8">
    <name type="scientific">Oceanomicrobium pacificus</name>
    <dbReference type="NCBI Taxonomy" id="2692916"/>
    <lineage>
        <taxon>Bacteria</taxon>
        <taxon>Pseudomonadati</taxon>
        <taxon>Pseudomonadota</taxon>
        <taxon>Alphaproteobacteria</taxon>
        <taxon>Rhodobacterales</taxon>
        <taxon>Paracoccaceae</taxon>
        <taxon>Oceanomicrobium</taxon>
    </lineage>
</organism>
<evidence type="ECO:0000313" key="7">
    <source>
        <dbReference type="EMBL" id="MXU64238.1"/>
    </source>
</evidence>
<name>A0A6B0TR67_9RHOB</name>
<evidence type="ECO:0000259" key="6">
    <source>
        <dbReference type="Pfam" id="PF01212"/>
    </source>
</evidence>